<dbReference type="Pfam" id="PF00015">
    <property type="entry name" value="MCPsignal"/>
    <property type="match status" value="1"/>
</dbReference>
<dbReference type="PANTHER" id="PTHR32089">
    <property type="entry name" value="METHYL-ACCEPTING CHEMOTAXIS PROTEIN MCPB"/>
    <property type="match status" value="1"/>
</dbReference>
<reference evidence="4 5" key="1">
    <citation type="submission" date="2020-08" db="EMBL/GenBank/DDBJ databases">
        <title>A Genomic Blueprint of the Chicken Gut Microbiome.</title>
        <authorList>
            <person name="Gilroy R."/>
            <person name="Ravi A."/>
            <person name="Getino M."/>
            <person name="Pursley I."/>
            <person name="Horton D.L."/>
            <person name="Alikhan N.-F."/>
            <person name="Baker D."/>
            <person name="Gharbi K."/>
            <person name="Hall N."/>
            <person name="Watson M."/>
            <person name="Adriaenssens E.M."/>
            <person name="Foster-Nyarko E."/>
            <person name="Jarju S."/>
            <person name="Secka A."/>
            <person name="Antonio M."/>
            <person name="Oren A."/>
            <person name="Chaudhuri R."/>
            <person name="La Ragione R.M."/>
            <person name="Hildebrand F."/>
            <person name="Pallen M.J."/>
        </authorList>
    </citation>
    <scope>NUCLEOTIDE SEQUENCE [LARGE SCALE GENOMIC DNA]</scope>
    <source>
        <strain evidence="4 5">A46</strain>
    </source>
</reference>
<feature type="domain" description="Methyl-accepting transducer" evidence="3">
    <location>
        <begin position="109"/>
        <end position="274"/>
    </location>
</feature>
<name>A0ABR8Y1N9_9BACL</name>
<proteinExistence type="predicted"/>
<keyword evidence="1 2" id="KW-0807">Transducer</keyword>
<comment type="caution">
    <text evidence="4">The sequence shown here is derived from an EMBL/GenBank/DDBJ whole genome shotgun (WGS) entry which is preliminary data.</text>
</comment>
<sequence length="274" mass="30233">MNPKLQAIVDSIDFYQSTYPEDACILIFDTEKVIGYKKGRNIDLNIQLGESVEKHHHTTSVRALKSGKFLREERSAEGFGFPYIASSVPIYEQGEVIGVVTGVISNYRVSNMRFVATELSGAVEEMSATTEQLANASSDVSKRVEELSVFAEQMHKNIIEINSIVGAVKDIAMHSKILGLNASIEAARSGEHGKGFAVVAKEIQKMAQNSTDSADKIAQQLIDITNSIEYINTYTNQISTFTEEYTASMHEMSSAYGSINEMGEKLLELDNIEK</sequence>
<dbReference type="Gene3D" id="1.10.287.950">
    <property type="entry name" value="Methyl-accepting chemotaxis protein"/>
    <property type="match status" value="1"/>
</dbReference>
<dbReference type="SMART" id="SM00283">
    <property type="entry name" value="MA"/>
    <property type="match status" value="1"/>
</dbReference>
<evidence type="ECO:0000259" key="3">
    <source>
        <dbReference type="PROSITE" id="PS50111"/>
    </source>
</evidence>
<organism evidence="4 5">
    <name type="scientific">Solibacillus faecavium</name>
    <dbReference type="NCBI Taxonomy" id="2762221"/>
    <lineage>
        <taxon>Bacteria</taxon>
        <taxon>Bacillati</taxon>
        <taxon>Bacillota</taxon>
        <taxon>Bacilli</taxon>
        <taxon>Bacillales</taxon>
        <taxon>Caryophanaceae</taxon>
        <taxon>Solibacillus</taxon>
    </lineage>
</organism>
<evidence type="ECO:0000256" key="1">
    <source>
        <dbReference type="ARBA" id="ARBA00023224"/>
    </source>
</evidence>
<dbReference type="Proteomes" id="UP000619101">
    <property type="component" value="Unassembled WGS sequence"/>
</dbReference>
<dbReference type="PROSITE" id="PS50111">
    <property type="entry name" value="CHEMOTAXIS_TRANSDUC_2"/>
    <property type="match status" value="1"/>
</dbReference>
<evidence type="ECO:0000313" key="4">
    <source>
        <dbReference type="EMBL" id="MBD8038120.1"/>
    </source>
</evidence>
<dbReference type="InterPro" id="IPR004089">
    <property type="entry name" value="MCPsignal_dom"/>
</dbReference>
<gene>
    <name evidence="4" type="ORF">H9635_15305</name>
</gene>
<evidence type="ECO:0000313" key="5">
    <source>
        <dbReference type="Proteomes" id="UP000619101"/>
    </source>
</evidence>
<dbReference type="PANTHER" id="PTHR32089:SF112">
    <property type="entry name" value="LYSOZYME-LIKE PROTEIN-RELATED"/>
    <property type="match status" value="1"/>
</dbReference>
<evidence type="ECO:0000256" key="2">
    <source>
        <dbReference type="PROSITE-ProRule" id="PRU00284"/>
    </source>
</evidence>
<keyword evidence="5" id="KW-1185">Reference proteome</keyword>
<dbReference type="EMBL" id="JACSPZ010000008">
    <property type="protein sequence ID" value="MBD8038120.1"/>
    <property type="molecule type" value="Genomic_DNA"/>
</dbReference>
<accession>A0ABR8Y1N9</accession>
<dbReference type="SUPFAM" id="SSF58104">
    <property type="entry name" value="Methyl-accepting chemotaxis protein (MCP) signaling domain"/>
    <property type="match status" value="1"/>
</dbReference>
<dbReference type="RefSeq" id="WP_191701175.1">
    <property type="nucleotide sequence ID" value="NZ_JACSPZ010000008.1"/>
</dbReference>
<protein>
    <submittedName>
        <fullName evidence="4">Chemotaxis protein</fullName>
    </submittedName>
</protein>